<proteinExistence type="predicted"/>
<dbReference type="PANTHER" id="PTHR38590:SF1">
    <property type="entry name" value="BLL0828 PROTEIN"/>
    <property type="match status" value="1"/>
</dbReference>
<dbReference type="InterPro" id="IPR011335">
    <property type="entry name" value="Restrct_endonuc-II-like"/>
</dbReference>
<evidence type="ECO:0000259" key="2">
    <source>
        <dbReference type="Pfam" id="PF04480"/>
    </source>
</evidence>
<dbReference type="Proteomes" id="UP001203512">
    <property type="component" value="Unassembled WGS sequence"/>
</dbReference>
<evidence type="ECO:0000256" key="1">
    <source>
        <dbReference type="SAM" id="MobiDB-lite"/>
    </source>
</evidence>
<dbReference type="CDD" id="cd01038">
    <property type="entry name" value="Endonuclease_DUF559"/>
    <property type="match status" value="1"/>
</dbReference>
<dbReference type="InterPro" id="IPR007569">
    <property type="entry name" value="DUF559"/>
</dbReference>
<keyword evidence="3" id="KW-0540">Nuclease</keyword>
<name>A0ABT0DYT6_9SPHN</name>
<reference evidence="3 4" key="1">
    <citation type="submission" date="2022-04" db="EMBL/GenBank/DDBJ databases">
        <authorList>
            <person name="Huq M.A."/>
        </authorList>
    </citation>
    <scope>NUCLEOTIDE SEQUENCE [LARGE SCALE GENOMIC DNA]</scope>
    <source>
        <strain evidence="3 4">MAH-33</strain>
    </source>
</reference>
<feature type="region of interest" description="Disordered" evidence="1">
    <location>
        <begin position="102"/>
        <end position="126"/>
    </location>
</feature>
<evidence type="ECO:0000313" key="3">
    <source>
        <dbReference type="EMBL" id="MCK0532294.1"/>
    </source>
</evidence>
<evidence type="ECO:0000313" key="4">
    <source>
        <dbReference type="Proteomes" id="UP001203512"/>
    </source>
</evidence>
<accession>A0ABT0DYT6</accession>
<dbReference type="Pfam" id="PF04480">
    <property type="entry name" value="DUF559"/>
    <property type="match status" value="1"/>
</dbReference>
<sequence>MRREPTEPEKRLWTKLTRTQLGGYKFRRQSVIGPYVADFLCPQKALIVEVDGDTHVAGSDDRRDAVLSEMGYRIIRIADQEVMHNIDGVCETILRALERAPDRWASPHPNPSPEGEGLSLVEDQDL</sequence>
<feature type="domain" description="DUF559" evidence="2">
    <location>
        <begin position="1"/>
        <end position="98"/>
    </location>
</feature>
<keyword evidence="3" id="KW-0255">Endonuclease</keyword>
<comment type="caution">
    <text evidence="3">The sequence shown here is derived from an EMBL/GenBank/DDBJ whole genome shotgun (WGS) entry which is preliminary data.</text>
</comment>
<dbReference type="SUPFAM" id="SSF52980">
    <property type="entry name" value="Restriction endonuclease-like"/>
    <property type="match status" value="1"/>
</dbReference>
<dbReference type="GO" id="GO:0004519">
    <property type="term" value="F:endonuclease activity"/>
    <property type="evidence" value="ECO:0007669"/>
    <property type="project" value="UniProtKB-KW"/>
</dbReference>
<dbReference type="EMBL" id="JALKHS010000008">
    <property type="protein sequence ID" value="MCK0532294.1"/>
    <property type="molecule type" value="Genomic_DNA"/>
</dbReference>
<dbReference type="InterPro" id="IPR047216">
    <property type="entry name" value="Endonuclease_DUF559_bact"/>
</dbReference>
<dbReference type="Gene3D" id="3.40.960.10">
    <property type="entry name" value="VSR Endonuclease"/>
    <property type="match status" value="1"/>
</dbReference>
<protein>
    <submittedName>
        <fullName evidence="3">Endonuclease domain-containing protein</fullName>
    </submittedName>
</protein>
<gene>
    <name evidence="3" type="ORF">MU848_11950</name>
</gene>
<organism evidence="3 4">
    <name type="scientific">Sphingobium agri</name>
    <dbReference type="NCBI Taxonomy" id="2933566"/>
    <lineage>
        <taxon>Bacteria</taxon>
        <taxon>Pseudomonadati</taxon>
        <taxon>Pseudomonadota</taxon>
        <taxon>Alphaproteobacteria</taxon>
        <taxon>Sphingomonadales</taxon>
        <taxon>Sphingomonadaceae</taxon>
        <taxon>Sphingobium</taxon>
    </lineage>
</organism>
<keyword evidence="3" id="KW-0378">Hydrolase</keyword>
<keyword evidence="4" id="KW-1185">Reference proteome</keyword>
<dbReference type="PANTHER" id="PTHR38590">
    <property type="entry name" value="BLL0828 PROTEIN"/>
    <property type="match status" value="1"/>
</dbReference>